<evidence type="ECO:0000256" key="12">
    <source>
        <dbReference type="ARBA" id="ARBA00034430"/>
    </source>
</evidence>
<dbReference type="GO" id="GO:0015252">
    <property type="term" value="F:proton channel activity"/>
    <property type="evidence" value="ECO:0007669"/>
    <property type="project" value="InterPro"/>
</dbReference>
<feature type="transmembrane region" description="Helical" evidence="14">
    <location>
        <begin position="91"/>
        <end position="115"/>
    </location>
</feature>
<proteinExistence type="inferred from homology"/>
<accession>A0A1H4PZU4</accession>
<dbReference type="STRING" id="640635.SAMN04489806_2668"/>
<dbReference type="EMBL" id="FNRY01000001">
    <property type="protein sequence ID" value="SEC12841.1"/>
    <property type="molecule type" value="Genomic_DNA"/>
</dbReference>
<comment type="catalytic activity">
    <reaction evidence="12">
        <text>K(+)(in) = K(+)(out)</text>
        <dbReference type="Rhea" id="RHEA:29463"/>
        <dbReference type="ChEBI" id="CHEBI:29103"/>
    </reaction>
</comment>
<dbReference type="InterPro" id="IPR010617">
    <property type="entry name" value="TMEM175-like"/>
</dbReference>
<keyword evidence="3" id="KW-0813">Transport</keyword>
<reference evidence="15 16" key="1">
    <citation type="submission" date="2016-10" db="EMBL/GenBank/DDBJ databases">
        <authorList>
            <person name="de Groot N.N."/>
        </authorList>
    </citation>
    <scope>NUCLEOTIDE SEQUENCE [LARGE SCALE GENOMIC DNA]</scope>
    <source>
        <strain evidence="15 16">DSM 21799</strain>
    </source>
</reference>
<evidence type="ECO:0000256" key="10">
    <source>
        <dbReference type="ARBA" id="ARBA00023136"/>
    </source>
</evidence>
<evidence type="ECO:0000313" key="15">
    <source>
        <dbReference type="EMBL" id="SEC12841.1"/>
    </source>
</evidence>
<dbReference type="Proteomes" id="UP000199183">
    <property type="component" value="Unassembled WGS sequence"/>
</dbReference>
<keyword evidence="6" id="KW-0631">Potassium channel</keyword>
<dbReference type="OrthoDB" id="7626281at2"/>
<comment type="similarity">
    <text evidence="2">Belongs to the TMEM175 family.</text>
</comment>
<comment type="subcellular location">
    <subcellularLocation>
        <location evidence="1">Membrane</location>
        <topology evidence="1">Multi-pass membrane protein</topology>
    </subcellularLocation>
</comment>
<evidence type="ECO:0000256" key="14">
    <source>
        <dbReference type="SAM" id="Phobius"/>
    </source>
</evidence>
<feature type="compositionally biased region" description="Basic residues" evidence="13">
    <location>
        <begin position="213"/>
        <end position="227"/>
    </location>
</feature>
<protein>
    <submittedName>
        <fullName evidence="15">Uncharacterized membrane protein</fullName>
    </submittedName>
</protein>
<evidence type="ECO:0000256" key="6">
    <source>
        <dbReference type="ARBA" id="ARBA00022826"/>
    </source>
</evidence>
<gene>
    <name evidence="15" type="ORF">SAMN04489806_2668</name>
</gene>
<feature type="region of interest" description="Disordered" evidence="13">
    <location>
        <begin position="154"/>
        <end position="173"/>
    </location>
</feature>
<evidence type="ECO:0000256" key="9">
    <source>
        <dbReference type="ARBA" id="ARBA00023065"/>
    </source>
</evidence>
<evidence type="ECO:0000256" key="13">
    <source>
        <dbReference type="SAM" id="MobiDB-lite"/>
    </source>
</evidence>
<keyword evidence="4" id="KW-0633">Potassium transport</keyword>
<evidence type="ECO:0000256" key="2">
    <source>
        <dbReference type="ARBA" id="ARBA00006920"/>
    </source>
</evidence>
<dbReference type="GO" id="GO:0016020">
    <property type="term" value="C:membrane"/>
    <property type="evidence" value="ECO:0007669"/>
    <property type="project" value="UniProtKB-SubCell"/>
</dbReference>
<evidence type="ECO:0000313" key="16">
    <source>
        <dbReference type="Proteomes" id="UP000199183"/>
    </source>
</evidence>
<keyword evidence="16" id="KW-1185">Reference proteome</keyword>
<feature type="transmembrane region" description="Helical" evidence="14">
    <location>
        <begin position="127"/>
        <end position="148"/>
    </location>
</feature>
<sequence length="245" mass="26652">MSSDGAAQESAETYGLGRIEAFSDGVIAVAITLLILDLRVPEPEEGASLANRFGDMWPNYLAYVISFLAIGIMWINHHAALRRLRSADHSVVIVNLILLLCIVTLPFSTSLFATYLTEPQGGHLAAVIYAGSFLVTSSVFLALQYLILWRPATSPPRPDDDPSAAAAASSQRDRRPCLPHRCAARIGEPLPHVGDLHPARALLPASPAAGSPARRRRTTTRGRRRLNRPAVPNRAGRQLRQRQNG</sequence>
<keyword evidence="5 14" id="KW-0812">Transmembrane</keyword>
<evidence type="ECO:0000256" key="4">
    <source>
        <dbReference type="ARBA" id="ARBA00022538"/>
    </source>
</evidence>
<dbReference type="PANTHER" id="PTHR31462">
    <property type="entry name" value="ENDOSOMAL/LYSOSOMAL POTASSIUM CHANNEL TMEM175"/>
    <property type="match status" value="1"/>
</dbReference>
<evidence type="ECO:0000256" key="1">
    <source>
        <dbReference type="ARBA" id="ARBA00004141"/>
    </source>
</evidence>
<evidence type="ECO:0000256" key="8">
    <source>
        <dbReference type="ARBA" id="ARBA00022989"/>
    </source>
</evidence>
<dbReference type="Pfam" id="PF06736">
    <property type="entry name" value="TMEM175"/>
    <property type="match status" value="1"/>
</dbReference>
<dbReference type="GO" id="GO:0005267">
    <property type="term" value="F:potassium channel activity"/>
    <property type="evidence" value="ECO:0007669"/>
    <property type="project" value="UniProtKB-KW"/>
</dbReference>
<organism evidence="15 16">
    <name type="scientific">Paramicrobacterium humi</name>
    <dbReference type="NCBI Taxonomy" id="640635"/>
    <lineage>
        <taxon>Bacteria</taxon>
        <taxon>Bacillati</taxon>
        <taxon>Actinomycetota</taxon>
        <taxon>Actinomycetes</taxon>
        <taxon>Micrococcales</taxon>
        <taxon>Microbacteriaceae</taxon>
        <taxon>Paramicrobacterium</taxon>
    </lineage>
</organism>
<feature type="compositionally biased region" description="Low complexity" evidence="13">
    <location>
        <begin position="199"/>
        <end position="212"/>
    </location>
</feature>
<keyword evidence="8 14" id="KW-1133">Transmembrane helix</keyword>
<feature type="region of interest" description="Disordered" evidence="13">
    <location>
        <begin position="197"/>
        <end position="245"/>
    </location>
</feature>
<evidence type="ECO:0000256" key="7">
    <source>
        <dbReference type="ARBA" id="ARBA00022958"/>
    </source>
</evidence>
<keyword evidence="10 14" id="KW-0472">Membrane</keyword>
<name>A0A1H4PZU4_9MICO</name>
<keyword evidence="7" id="KW-0630">Potassium</keyword>
<dbReference type="PANTHER" id="PTHR31462:SF5">
    <property type="entry name" value="ENDOSOMAL_LYSOSOMAL PROTON CHANNEL TMEM175"/>
    <property type="match status" value="1"/>
</dbReference>
<evidence type="ECO:0000256" key="5">
    <source>
        <dbReference type="ARBA" id="ARBA00022692"/>
    </source>
</evidence>
<evidence type="ECO:0000256" key="3">
    <source>
        <dbReference type="ARBA" id="ARBA00022448"/>
    </source>
</evidence>
<evidence type="ECO:0000256" key="11">
    <source>
        <dbReference type="ARBA" id="ARBA00023303"/>
    </source>
</evidence>
<dbReference type="AlphaFoldDB" id="A0A1H4PZU4"/>
<feature type="transmembrane region" description="Helical" evidence="14">
    <location>
        <begin position="60"/>
        <end position="79"/>
    </location>
</feature>
<keyword evidence="9" id="KW-0406">Ion transport</keyword>
<keyword evidence="11" id="KW-0407">Ion channel</keyword>
<dbReference type="RefSeq" id="WP_091185327.1">
    <property type="nucleotide sequence ID" value="NZ_FNRY01000001.1"/>
</dbReference>